<evidence type="ECO:0000256" key="8">
    <source>
        <dbReference type="ARBA" id="ARBA00023010"/>
    </source>
</evidence>
<dbReference type="CDD" id="cd11771">
    <property type="entry name" value="SH3_Pex13p_fungal"/>
    <property type="match status" value="1"/>
</dbReference>
<dbReference type="AlphaFoldDB" id="A0A0C9M3X9"/>
<protein>
    <recommendedName>
        <fullName evidence="12">Peroxisomal membrane protein PEX13</fullName>
    </recommendedName>
    <alternativeName>
        <fullName evidence="11">Peroxin-13</fullName>
    </alternativeName>
</protein>
<dbReference type="Gene3D" id="2.30.30.40">
    <property type="entry name" value="SH3 Domains"/>
    <property type="match status" value="1"/>
</dbReference>
<dbReference type="InterPro" id="IPR001452">
    <property type="entry name" value="SH3_domain"/>
</dbReference>
<dbReference type="STRING" id="91626.A0A0C9M3X9"/>
<dbReference type="InterPro" id="IPR036028">
    <property type="entry name" value="SH3-like_dom_sf"/>
</dbReference>
<evidence type="ECO:0000256" key="7">
    <source>
        <dbReference type="ARBA" id="ARBA00022989"/>
    </source>
</evidence>
<organism evidence="17">
    <name type="scientific">Mucor ambiguus</name>
    <dbReference type="NCBI Taxonomy" id="91626"/>
    <lineage>
        <taxon>Eukaryota</taxon>
        <taxon>Fungi</taxon>
        <taxon>Fungi incertae sedis</taxon>
        <taxon>Mucoromycota</taxon>
        <taxon>Mucoromycotina</taxon>
        <taxon>Mucoromycetes</taxon>
        <taxon>Mucorales</taxon>
        <taxon>Mucorineae</taxon>
        <taxon>Mucoraceae</taxon>
        <taxon>Mucor</taxon>
    </lineage>
</organism>
<dbReference type="Pfam" id="PF00018">
    <property type="entry name" value="SH3_1"/>
    <property type="match status" value="1"/>
</dbReference>
<dbReference type="SUPFAM" id="SSF50044">
    <property type="entry name" value="SH3-domain"/>
    <property type="match status" value="1"/>
</dbReference>
<evidence type="ECO:0000313" key="18">
    <source>
        <dbReference type="Proteomes" id="UP000053815"/>
    </source>
</evidence>
<sequence length="440" mass="45651">MPSPPKPWEVNNSNGSAVVTSPTAAASLTTSNAPDIPARSSALTDSSITTPARPASYGSTGYGSTGYGSTGYGSTGYGSTGYGSTGYGSMGGYGSTGYGGYGSSGYGMNSYNRYGSSYGGYGSSMGGYGSSYGGYGGGYGMNRYGGGGFGRMGGPGGPDEMGLTQRMEMGTRPAFEVVENIVGSFGGFAQMLESTFMATHSSFMAMVGVAEQLGFLKNYLGQVFSILAIYRFVRKIIDKVTGRAPVAKPLEMNVMEFQNFENKVAAAASGPKMSRKPLIIFLLMVVGLPYMMHKLIKLISAAQQKQMALQGVVPGAAPGSAAAAAIDPSKLEFARATYDFTSESQMELNLKKGDIVAIISKLDPTTNATSQWWRGRLRDGTMGMFPANYVEIIQKGGPAANNDAVNDASAALNEKVPAIPAIAASPAPETTTTAPATKLV</sequence>
<dbReference type="InterPro" id="IPR035463">
    <property type="entry name" value="Pex13"/>
</dbReference>
<dbReference type="PROSITE" id="PS50002">
    <property type="entry name" value="SH3"/>
    <property type="match status" value="1"/>
</dbReference>
<feature type="region of interest" description="Disordered" evidence="15">
    <location>
        <begin position="1"/>
        <end position="55"/>
    </location>
</feature>
<keyword evidence="5" id="KW-0812">Transmembrane</keyword>
<dbReference type="InterPro" id="IPR007223">
    <property type="entry name" value="Peroxin-13_N"/>
</dbReference>
<evidence type="ECO:0000256" key="11">
    <source>
        <dbReference type="ARBA" id="ARBA00029693"/>
    </source>
</evidence>
<keyword evidence="9" id="KW-0472">Membrane</keyword>
<dbReference type="FunFam" id="2.30.30.40:FF:000128">
    <property type="entry name" value="Peroxisomal membrane protein (Pex13)"/>
    <property type="match status" value="1"/>
</dbReference>
<keyword evidence="10" id="KW-0576">Peroxisome</keyword>
<reference evidence="17" key="1">
    <citation type="submission" date="2014-09" db="EMBL/GenBank/DDBJ databases">
        <title>Draft genome sequence of an oleaginous Mucoromycotina fungus Mucor ambiguus NBRC6742.</title>
        <authorList>
            <person name="Takeda I."/>
            <person name="Yamane N."/>
            <person name="Morita T."/>
            <person name="Tamano K."/>
            <person name="Machida M."/>
            <person name="Baker S."/>
            <person name="Koike H."/>
        </authorList>
    </citation>
    <scope>NUCLEOTIDE SEQUENCE</scope>
    <source>
        <strain evidence="17">NBRC 6742</strain>
    </source>
</reference>
<dbReference type="SMART" id="SM00326">
    <property type="entry name" value="SH3"/>
    <property type="match status" value="1"/>
</dbReference>
<evidence type="ECO:0000256" key="9">
    <source>
        <dbReference type="ARBA" id="ARBA00023136"/>
    </source>
</evidence>
<comment type="subcellular location">
    <subcellularLocation>
        <location evidence="1">Peroxisome membrane</location>
        <topology evidence="1">Single-pass membrane protein</topology>
    </subcellularLocation>
</comment>
<dbReference type="Pfam" id="PF04088">
    <property type="entry name" value="Peroxin-13_N"/>
    <property type="match status" value="1"/>
</dbReference>
<keyword evidence="8" id="KW-0811">Translocation</keyword>
<keyword evidence="18" id="KW-1185">Reference proteome</keyword>
<accession>A0A0C9M3X9</accession>
<evidence type="ECO:0000256" key="1">
    <source>
        <dbReference type="ARBA" id="ARBA00004549"/>
    </source>
</evidence>
<evidence type="ECO:0000313" key="17">
    <source>
        <dbReference type="EMBL" id="GAN00889.1"/>
    </source>
</evidence>
<comment type="subunit">
    <text evidence="13">Interacts (via SH3 domain) with PEX14 (via SH3-binding motif); forming the PEX13-PEX14 docking complex.</text>
</comment>
<dbReference type="Proteomes" id="UP000053815">
    <property type="component" value="Unassembled WGS sequence"/>
</dbReference>
<evidence type="ECO:0000259" key="16">
    <source>
        <dbReference type="PROSITE" id="PS50002"/>
    </source>
</evidence>
<dbReference type="GO" id="GO:0005778">
    <property type="term" value="C:peroxisomal membrane"/>
    <property type="evidence" value="ECO:0007669"/>
    <property type="project" value="UniProtKB-SubCell"/>
</dbReference>
<evidence type="ECO:0000256" key="3">
    <source>
        <dbReference type="ARBA" id="ARBA00022443"/>
    </source>
</evidence>
<evidence type="ECO:0000256" key="13">
    <source>
        <dbReference type="ARBA" id="ARBA00065871"/>
    </source>
</evidence>
<feature type="compositionally biased region" description="Polar residues" evidence="15">
    <location>
        <begin position="41"/>
        <end position="50"/>
    </location>
</feature>
<feature type="compositionally biased region" description="Low complexity" evidence="15">
    <location>
        <begin position="16"/>
        <end position="31"/>
    </location>
</feature>
<keyword evidence="3 14" id="KW-0728">SH3 domain</keyword>
<name>A0A0C9M3X9_9FUNG</name>
<evidence type="ECO:0000256" key="10">
    <source>
        <dbReference type="ARBA" id="ARBA00023140"/>
    </source>
</evidence>
<evidence type="ECO:0000256" key="6">
    <source>
        <dbReference type="ARBA" id="ARBA00022927"/>
    </source>
</evidence>
<gene>
    <name evidence="17" type="ORF">MAM1_0003c00315</name>
</gene>
<dbReference type="PRINTS" id="PR00452">
    <property type="entry name" value="SH3DOMAIN"/>
</dbReference>
<evidence type="ECO:0000256" key="12">
    <source>
        <dbReference type="ARBA" id="ARBA00034535"/>
    </source>
</evidence>
<evidence type="ECO:0000256" key="15">
    <source>
        <dbReference type="SAM" id="MobiDB-lite"/>
    </source>
</evidence>
<dbReference type="EMBL" id="DF836292">
    <property type="protein sequence ID" value="GAN00889.1"/>
    <property type="molecule type" value="Genomic_DNA"/>
</dbReference>
<evidence type="ECO:0000256" key="2">
    <source>
        <dbReference type="ARBA" id="ARBA00006033"/>
    </source>
</evidence>
<keyword evidence="4" id="KW-0813">Transport</keyword>
<dbReference type="GO" id="GO:0016560">
    <property type="term" value="P:protein import into peroxisome matrix, docking"/>
    <property type="evidence" value="ECO:0007669"/>
    <property type="project" value="InterPro"/>
</dbReference>
<keyword evidence="6" id="KW-0653">Protein transport</keyword>
<dbReference type="PANTHER" id="PTHR19332">
    <property type="entry name" value="PEROXISOMAL MEMBRANE PROTEIN PEX13"/>
    <property type="match status" value="1"/>
</dbReference>
<proteinExistence type="inferred from homology"/>
<comment type="similarity">
    <text evidence="2">Belongs to the peroxin-13 family.</text>
</comment>
<evidence type="ECO:0000256" key="5">
    <source>
        <dbReference type="ARBA" id="ARBA00022692"/>
    </source>
</evidence>
<evidence type="ECO:0000256" key="4">
    <source>
        <dbReference type="ARBA" id="ARBA00022448"/>
    </source>
</evidence>
<dbReference type="OrthoDB" id="10037838at2759"/>
<dbReference type="PANTHER" id="PTHR19332:SF1">
    <property type="entry name" value="PEROXISOMAL MEMBRANE PROTEIN PEX13"/>
    <property type="match status" value="1"/>
</dbReference>
<feature type="domain" description="SH3" evidence="16">
    <location>
        <begin position="329"/>
        <end position="395"/>
    </location>
</feature>
<evidence type="ECO:0000256" key="14">
    <source>
        <dbReference type="PROSITE-ProRule" id="PRU00192"/>
    </source>
</evidence>
<keyword evidence="7" id="KW-1133">Transmembrane helix</keyword>
<dbReference type="GO" id="GO:1990429">
    <property type="term" value="C:peroxisomal importomer complex"/>
    <property type="evidence" value="ECO:0007669"/>
    <property type="project" value="TreeGrafter"/>
</dbReference>